<evidence type="ECO:0000259" key="2">
    <source>
        <dbReference type="SMART" id="SM00822"/>
    </source>
</evidence>
<organism evidence="3">
    <name type="scientific">Caldilineaceae bacterium SB0661_bin_32</name>
    <dbReference type="NCBI Taxonomy" id="2605255"/>
    <lineage>
        <taxon>Bacteria</taxon>
        <taxon>Bacillati</taxon>
        <taxon>Chloroflexota</taxon>
        <taxon>Caldilineae</taxon>
        <taxon>Caldilineales</taxon>
        <taxon>Caldilineaceae</taxon>
    </lineage>
</organism>
<evidence type="ECO:0000256" key="1">
    <source>
        <dbReference type="ARBA" id="ARBA00023002"/>
    </source>
</evidence>
<comment type="caution">
    <text evidence="3">The sequence shown here is derived from an EMBL/GenBank/DDBJ whole genome shotgun (WGS) entry which is preliminary data.</text>
</comment>
<keyword evidence="1" id="KW-0560">Oxidoreductase</keyword>
<evidence type="ECO:0000313" key="3">
    <source>
        <dbReference type="EMBL" id="MYC97594.1"/>
    </source>
</evidence>
<dbReference type="InterPro" id="IPR036291">
    <property type="entry name" value="NAD(P)-bd_dom_sf"/>
</dbReference>
<dbReference type="GO" id="GO:0016491">
    <property type="term" value="F:oxidoreductase activity"/>
    <property type="evidence" value="ECO:0007669"/>
    <property type="project" value="UniProtKB-KW"/>
</dbReference>
<name>A0A6B1DDU1_9CHLR</name>
<reference evidence="3" key="1">
    <citation type="submission" date="2019-09" db="EMBL/GenBank/DDBJ databases">
        <title>Characterisation of the sponge microbiome using genome-centric metagenomics.</title>
        <authorList>
            <person name="Engelberts J.P."/>
            <person name="Robbins S.J."/>
            <person name="De Goeij J.M."/>
            <person name="Aranda M."/>
            <person name="Bell S.C."/>
            <person name="Webster N.S."/>
        </authorList>
    </citation>
    <scope>NUCLEOTIDE SEQUENCE</scope>
    <source>
        <strain evidence="3">SB0661_bin_32</strain>
    </source>
</reference>
<accession>A0A6B1DDU1</accession>
<dbReference type="SMART" id="SM00822">
    <property type="entry name" value="PKS_KR"/>
    <property type="match status" value="1"/>
</dbReference>
<dbReference type="InterPro" id="IPR057326">
    <property type="entry name" value="KR_dom"/>
</dbReference>
<protein>
    <submittedName>
        <fullName evidence="3">SDR family NAD(P)-dependent oxidoreductase</fullName>
    </submittedName>
</protein>
<dbReference type="EMBL" id="VXMH01000121">
    <property type="protein sequence ID" value="MYC97594.1"/>
    <property type="molecule type" value="Genomic_DNA"/>
</dbReference>
<sequence length="331" mass="36527">MSRKNVRWCDDETLAKDVNGKVYVVTGANSGVGLETTRQLVKQGGHVVMACRRVEAGEEEARSFAGLKGSYEVMKMDLTHLQSVRDFANAFLKRHDRLDGLMCNAGLVVMGNKARYTQDGLEETIAVSFFGHFLLTELLLDVLRKSSPSRIGMVSSVVHAGSPANRPKVHIDDLNYKNRKYNAFAAYAEAKVASVLYAMELGERLKGTGVTTASIHPGWARSNFGGNGLLMKALRVLTFPFRPFLTDSNEESAQTSLHVLLSDDAPDHSGAYFSQSSVLYRDKNCRDGGWPMESPNPNAKDMETARKLTSMSCEVIGLKQTQNEIRRDIAI</sequence>
<dbReference type="AlphaFoldDB" id="A0A6B1DDU1"/>
<proteinExistence type="predicted"/>
<gene>
    <name evidence="3" type="ORF">F4X14_21795</name>
</gene>
<dbReference type="InterPro" id="IPR002347">
    <property type="entry name" value="SDR_fam"/>
</dbReference>
<dbReference type="Pfam" id="PF00106">
    <property type="entry name" value="adh_short"/>
    <property type="match status" value="1"/>
</dbReference>
<dbReference type="PANTHER" id="PTHR43157:SF31">
    <property type="entry name" value="PHOSPHATIDYLINOSITOL-GLYCAN BIOSYNTHESIS CLASS F PROTEIN"/>
    <property type="match status" value="1"/>
</dbReference>
<dbReference type="PRINTS" id="PR00081">
    <property type="entry name" value="GDHRDH"/>
</dbReference>
<dbReference type="Gene3D" id="3.40.50.720">
    <property type="entry name" value="NAD(P)-binding Rossmann-like Domain"/>
    <property type="match status" value="1"/>
</dbReference>
<feature type="domain" description="Ketoreductase" evidence="2">
    <location>
        <begin position="21"/>
        <end position="222"/>
    </location>
</feature>
<dbReference type="PANTHER" id="PTHR43157">
    <property type="entry name" value="PHOSPHATIDYLINOSITOL-GLYCAN BIOSYNTHESIS CLASS F PROTEIN-RELATED"/>
    <property type="match status" value="1"/>
</dbReference>
<dbReference type="SUPFAM" id="SSF51735">
    <property type="entry name" value="NAD(P)-binding Rossmann-fold domains"/>
    <property type="match status" value="1"/>
</dbReference>